<reference evidence="1" key="1">
    <citation type="submission" date="2019-08" db="EMBL/GenBank/DDBJ databases">
        <authorList>
            <person name="Kucharzyk K."/>
            <person name="Murdoch R.W."/>
            <person name="Higgins S."/>
            <person name="Loffler F."/>
        </authorList>
    </citation>
    <scope>NUCLEOTIDE SEQUENCE</scope>
</reference>
<comment type="caution">
    <text evidence="1">The sequence shown here is derived from an EMBL/GenBank/DDBJ whole genome shotgun (WGS) entry which is preliminary data.</text>
</comment>
<gene>
    <name evidence="1" type="ORF">SDC9_192694</name>
</gene>
<protein>
    <submittedName>
        <fullName evidence="1">Uncharacterized protein</fullName>
    </submittedName>
</protein>
<name>A0A645I1F7_9ZZZZ</name>
<organism evidence="1">
    <name type="scientific">bioreactor metagenome</name>
    <dbReference type="NCBI Taxonomy" id="1076179"/>
    <lineage>
        <taxon>unclassified sequences</taxon>
        <taxon>metagenomes</taxon>
        <taxon>ecological metagenomes</taxon>
    </lineage>
</organism>
<sequence length="164" mass="18362">MYTGDWNGFVPPAHYGVAVQPIWCIVLMEQRYLSEASLACPAQMVRPSGIYPHYGVNTRVMRGDTEGIRLSSIRTATLLAADTWVANVRNNPDTAQGYFTFSRSYVYDSDGGAYQGVPASRHGERTNFLWVDGHAANENYNSYIPGANPLFKDNYWLPSGVWEK</sequence>
<accession>A0A645I1F7</accession>
<dbReference type="AlphaFoldDB" id="A0A645I1F7"/>
<dbReference type="EMBL" id="VSSQ01104763">
    <property type="protein sequence ID" value="MPN45127.1"/>
    <property type="molecule type" value="Genomic_DNA"/>
</dbReference>
<proteinExistence type="predicted"/>
<evidence type="ECO:0000313" key="1">
    <source>
        <dbReference type="EMBL" id="MPN45127.1"/>
    </source>
</evidence>